<dbReference type="InterPro" id="IPR037401">
    <property type="entry name" value="SnoaL-like"/>
</dbReference>
<sequence>MSAEQALTAYAECFAALTPERVDELCRLVSDDVHFRDPFNDLHGREAMRHLLMDMFARAGRPDFHVDDICWHAASATGWLRWHFRAELPVIGTLAVEGCSRVQVNAQGLITEHLDYWDSAPVYLKLPLIGRFLQRVRRRIAAE</sequence>
<gene>
    <name evidence="2" type="ORF">KTN04_06660</name>
</gene>
<evidence type="ECO:0000313" key="2">
    <source>
        <dbReference type="EMBL" id="MBV0933015.1"/>
    </source>
</evidence>
<keyword evidence="3" id="KW-1185">Reference proteome</keyword>
<comment type="caution">
    <text evidence="2">The sequence shown here is derived from an EMBL/GenBank/DDBJ whole genome shotgun (WGS) entry which is preliminary data.</text>
</comment>
<dbReference type="Proteomes" id="UP000755551">
    <property type="component" value="Unassembled WGS sequence"/>
</dbReference>
<dbReference type="Pfam" id="PF12680">
    <property type="entry name" value="SnoaL_2"/>
    <property type="match status" value="1"/>
</dbReference>
<proteinExistence type="predicted"/>
<evidence type="ECO:0000259" key="1">
    <source>
        <dbReference type="Pfam" id="PF12680"/>
    </source>
</evidence>
<accession>A0ABS6MA24</accession>
<feature type="domain" description="SnoaL-like" evidence="1">
    <location>
        <begin position="13"/>
        <end position="113"/>
    </location>
</feature>
<dbReference type="EMBL" id="JAHQZT010000006">
    <property type="protein sequence ID" value="MBV0933015.1"/>
    <property type="molecule type" value="Genomic_DNA"/>
</dbReference>
<dbReference type="RefSeq" id="WP_217334436.1">
    <property type="nucleotide sequence ID" value="NZ_JAHQZT010000006.1"/>
</dbReference>
<organism evidence="2 3">
    <name type="scientific">Marinobacterium weihaiense</name>
    <dbReference type="NCBI Taxonomy" id="2851016"/>
    <lineage>
        <taxon>Bacteria</taxon>
        <taxon>Pseudomonadati</taxon>
        <taxon>Pseudomonadota</taxon>
        <taxon>Gammaproteobacteria</taxon>
        <taxon>Oceanospirillales</taxon>
        <taxon>Oceanospirillaceae</taxon>
        <taxon>Marinobacterium</taxon>
    </lineage>
</organism>
<reference evidence="2 3" key="1">
    <citation type="submission" date="2021-06" db="EMBL/GenBank/DDBJ databases">
        <title>Bacterium isolated from marine sediment.</title>
        <authorList>
            <person name="Zhu K.-L."/>
            <person name="Du Z.-J."/>
            <person name="Liang Q.-Y."/>
        </authorList>
    </citation>
    <scope>NUCLEOTIDE SEQUENCE [LARGE SCALE GENOMIC DNA]</scope>
    <source>
        <strain evidence="2 3">A346</strain>
    </source>
</reference>
<evidence type="ECO:0000313" key="3">
    <source>
        <dbReference type="Proteomes" id="UP000755551"/>
    </source>
</evidence>
<protein>
    <submittedName>
        <fullName evidence="2">Nuclear transport factor 2 family protein</fullName>
    </submittedName>
</protein>
<name>A0ABS6MA24_9GAMM</name>